<dbReference type="Proteomes" id="UP000284178">
    <property type="component" value="Unassembled WGS sequence"/>
</dbReference>
<feature type="DNA-binding region" description="H-T-H motif" evidence="2">
    <location>
        <begin position="34"/>
        <end position="53"/>
    </location>
</feature>
<keyword evidence="1 2" id="KW-0238">DNA-binding</keyword>
<keyword evidence="5" id="KW-1185">Reference proteome</keyword>
<evidence type="ECO:0000313" key="5">
    <source>
        <dbReference type="Proteomes" id="UP000284178"/>
    </source>
</evidence>
<dbReference type="InterPro" id="IPR023772">
    <property type="entry name" value="DNA-bd_HTH_TetR-type_CS"/>
</dbReference>
<dbReference type="Gene3D" id="1.10.357.10">
    <property type="entry name" value="Tetracycline Repressor, domain 2"/>
    <property type="match status" value="1"/>
</dbReference>
<dbReference type="PRINTS" id="PR00455">
    <property type="entry name" value="HTHTETR"/>
</dbReference>
<reference evidence="4 5" key="1">
    <citation type="submission" date="2018-08" db="EMBL/GenBank/DDBJ databases">
        <title>A genome reference for cultivated species of the human gut microbiota.</title>
        <authorList>
            <person name="Zou Y."/>
            <person name="Xue W."/>
            <person name="Luo G."/>
        </authorList>
    </citation>
    <scope>NUCLEOTIDE SEQUENCE [LARGE SCALE GENOMIC DNA]</scope>
    <source>
        <strain evidence="4 5">AF24-29</strain>
    </source>
</reference>
<dbReference type="EMBL" id="QRUP01000016">
    <property type="protein sequence ID" value="RGR72085.1"/>
    <property type="molecule type" value="Genomic_DNA"/>
</dbReference>
<dbReference type="AlphaFoldDB" id="A0A412FV73"/>
<dbReference type="SUPFAM" id="SSF46689">
    <property type="entry name" value="Homeodomain-like"/>
    <property type="match status" value="1"/>
</dbReference>
<dbReference type="PROSITE" id="PS50977">
    <property type="entry name" value="HTH_TETR_2"/>
    <property type="match status" value="1"/>
</dbReference>
<dbReference type="InterPro" id="IPR001647">
    <property type="entry name" value="HTH_TetR"/>
</dbReference>
<dbReference type="GeneID" id="83016176"/>
<name>A0A412FV73_9FIRM</name>
<dbReference type="PANTHER" id="PTHR43479">
    <property type="entry name" value="ACREF/ENVCD OPERON REPRESSOR-RELATED"/>
    <property type="match status" value="1"/>
</dbReference>
<dbReference type="RefSeq" id="WP_006057344.1">
    <property type="nucleotide sequence ID" value="NZ_CABJCV010000016.1"/>
</dbReference>
<accession>A0A412FV73</accession>
<dbReference type="InterPro" id="IPR009057">
    <property type="entry name" value="Homeodomain-like_sf"/>
</dbReference>
<dbReference type="Pfam" id="PF00440">
    <property type="entry name" value="TetR_N"/>
    <property type="match status" value="1"/>
</dbReference>
<gene>
    <name evidence="4" type="ORF">DWY25_12305</name>
</gene>
<comment type="caution">
    <text evidence="4">The sequence shown here is derived from an EMBL/GenBank/DDBJ whole genome shotgun (WGS) entry which is preliminary data.</text>
</comment>
<evidence type="ECO:0000259" key="3">
    <source>
        <dbReference type="PROSITE" id="PS50977"/>
    </source>
</evidence>
<evidence type="ECO:0000313" key="4">
    <source>
        <dbReference type="EMBL" id="RGR72085.1"/>
    </source>
</evidence>
<protein>
    <submittedName>
        <fullName evidence="4">TetR/AcrR family transcriptional regulator</fullName>
    </submittedName>
</protein>
<dbReference type="PANTHER" id="PTHR43479:SF11">
    <property type="entry name" value="ACREF_ENVCD OPERON REPRESSOR-RELATED"/>
    <property type="match status" value="1"/>
</dbReference>
<evidence type="ECO:0000256" key="1">
    <source>
        <dbReference type="ARBA" id="ARBA00023125"/>
    </source>
</evidence>
<evidence type="ECO:0000256" key="2">
    <source>
        <dbReference type="PROSITE-ProRule" id="PRU00335"/>
    </source>
</evidence>
<sequence length="197" mass="23222">MAQRTLKQQKEQKQGDLLNSAYQCFLTKGFAKTTIDDIVRRAQVAKGTFYLYFHDKEDIMKHLVIQISSQIVIRAYTKTKERNIPDFLPAVLCFIDTIIEYFKANKAVLKLIERNFSWPLVMEYLSEGNQEEITQILEELLNYPQLRRFDRDEAFRMIYMIVELVGSVCYTSIIEEQPAPIDHLKPTLYRMVEKILI</sequence>
<dbReference type="GO" id="GO:0003677">
    <property type="term" value="F:DNA binding"/>
    <property type="evidence" value="ECO:0007669"/>
    <property type="project" value="UniProtKB-UniRule"/>
</dbReference>
<dbReference type="PROSITE" id="PS01081">
    <property type="entry name" value="HTH_TETR_1"/>
    <property type="match status" value="1"/>
</dbReference>
<dbReference type="InterPro" id="IPR050624">
    <property type="entry name" value="HTH-type_Tx_Regulator"/>
</dbReference>
<proteinExistence type="predicted"/>
<feature type="domain" description="HTH tetR-type" evidence="3">
    <location>
        <begin position="11"/>
        <end position="71"/>
    </location>
</feature>
<organism evidence="4 5">
    <name type="scientific">Holdemania filiformis</name>
    <dbReference type="NCBI Taxonomy" id="61171"/>
    <lineage>
        <taxon>Bacteria</taxon>
        <taxon>Bacillati</taxon>
        <taxon>Bacillota</taxon>
        <taxon>Erysipelotrichia</taxon>
        <taxon>Erysipelotrichales</taxon>
        <taxon>Erysipelotrichaceae</taxon>
        <taxon>Holdemania</taxon>
    </lineage>
</organism>